<proteinExistence type="predicted"/>
<evidence type="ECO:0000256" key="1">
    <source>
        <dbReference type="SAM" id="Phobius"/>
    </source>
</evidence>
<dbReference type="PANTHER" id="PTHR34219">
    <property type="entry name" value="IRON-REGULATED INNER MEMBRANE PROTEIN-RELATED"/>
    <property type="match status" value="1"/>
</dbReference>
<keyword evidence="1" id="KW-0472">Membrane</keyword>
<keyword evidence="3" id="KW-1185">Reference proteome</keyword>
<dbReference type="PANTHER" id="PTHR34219:SF3">
    <property type="entry name" value="BLL7967 PROTEIN"/>
    <property type="match status" value="1"/>
</dbReference>
<protein>
    <submittedName>
        <fullName evidence="2">PepSY domain-containing protein</fullName>
    </submittedName>
</protein>
<gene>
    <name evidence="2" type="ORF">GCM10022414_14630</name>
</gene>
<organism evidence="2 3">
    <name type="scientific">Zhongshania borealis</name>
    <dbReference type="NCBI Taxonomy" id="889488"/>
    <lineage>
        <taxon>Bacteria</taxon>
        <taxon>Pseudomonadati</taxon>
        <taxon>Pseudomonadota</taxon>
        <taxon>Gammaproteobacteria</taxon>
        <taxon>Cellvibrionales</taxon>
        <taxon>Spongiibacteraceae</taxon>
        <taxon>Zhongshania</taxon>
    </lineage>
</organism>
<keyword evidence="1" id="KW-0812">Transmembrane</keyword>
<sequence length="469" mass="51768">MNANQSRRNSLIALLLRWHARVGMVVGVAIICWGLSGLSHPIISRIQPVADAFAYKLEALVSADLLSVAEAANRAGVIGDASAVRLLAWQGRPCYRIVVAGEAVWLDARSGEVIEHGETAYAAHLARHYLGDQRSAIRAMVLQTEFDGDYVYVNRLLPVWRVDFERGDGMRVYVDTASDRLGTMVNNTKALSSAFFRNLHSWVFIENSTLRIGLMSLCLLGGGLIALAGILQYYLQWRTGRPRRKNSALLRLHRGFGLAVAITAITFTASGLYHLWQKQFLPSIAAVPAMVAPLAEVQLNWSMLSSTLVQADLIHIAQDHYFRVWAEGGMRYYSAQSGEQLVNGEAIHAAAIAKAYLPVDAPLLKMRTVTDFGGEYGFVNKRLPVIALDYDSTDHVSVYVEPRSGALAAIVRDSDRLEGLSFATLHKWHFIDGLGRNVRDSLSALFAAGVATVFAMGMALYIRRVRRRL</sequence>
<evidence type="ECO:0000313" key="2">
    <source>
        <dbReference type="EMBL" id="GAA4092225.1"/>
    </source>
</evidence>
<keyword evidence="1" id="KW-1133">Transmembrane helix</keyword>
<name>A0ABP7WMQ3_9GAMM</name>
<feature type="transmembrane region" description="Helical" evidence="1">
    <location>
        <begin position="20"/>
        <end position="38"/>
    </location>
</feature>
<dbReference type="Proteomes" id="UP001500392">
    <property type="component" value="Unassembled WGS sequence"/>
</dbReference>
<accession>A0ABP7WMQ3</accession>
<dbReference type="EMBL" id="BAABDM010000002">
    <property type="protein sequence ID" value="GAA4092225.1"/>
    <property type="molecule type" value="Genomic_DNA"/>
</dbReference>
<evidence type="ECO:0000313" key="3">
    <source>
        <dbReference type="Proteomes" id="UP001500392"/>
    </source>
</evidence>
<feature type="transmembrane region" description="Helical" evidence="1">
    <location>
        <begin position="442"/>
        <end position="462"/>
    </location>
</feature>
<comment type="caution">
    <text evidence="2">The sequence shown here is derived from an EMBL/GenBank/DDBJ whole genome shotgun (WGS) entry which is preliminary data.</text>
</comment>
<dbReference type="RefSeq" id="WP_344934099.1">
    <property type="nucleotide sequence ID" value="NZ_BAABDM010000002.1"/>
</dbReference>
<feature type="transmembrane region" description="Helical" evidence="1">
    <location>
        <begin position="214"/>
        <end position="235"/>
    </location>
</feature>
<dbReference type="InterPro" id="IPR005625">
    <property type="entry name" value="PepSY-ass_TM"/>
</dbReference>
<reference evidence="3" key="1">
    <citation type="journal article" date="2019" name="Int. J. Syst. Evol. Microbiol.">
        <title>The Global Catalogue of Microorganisms (GCM) 10K type strain sequencing project: providing services to taxonomists for standard genome sequencing and annotation.</title>
        <authorList>
            <consortium name="The Broad Institute Genomics Platform"/>
            <consortium name="The Broad Institute Genome Sequencing Center for Infectious Disease"/>
            <person name="Wu L."/>
            <person name="Ma J."/>
        </authorList>
    </citation>
    <scope>NUCLEOTIDE SEQUENCE [LARGE SCALE GENOMIC DNA]</scope>
    <source>
        <strain evidence="3">JCM 17304</strain>
    </source>
</reference>
<dbReference type="Pfam" id="PF03929">
    <property type="entry name" value="PepSY_TM"/>
    <property type="match status" value="1"/>
</dbReference>
<feature type="transmembrane region" description="Helical" evidence="1">
    <location>
        <begin position="256"/>
        <end position="276"/>
    </location>
</feature>